<protein>
    <submittedName>
        <fullName evidence="7">TldD protein</fullName>
    </submittedName>
</protein>
<dbReference type="GO" id="GO:0005829">
    <property type="term" value="C:cytosol"/>
    <property type="evidence" value="ECO:0007669"/>
    <property type="project" value="TreeGrafter"/>
</dbReference>
<dbReference type="Pfam" id="PF01523">
    <property type="entry name" value="PmbA_TldD_1st"/>
    <property type="match status" value="1"/>
</dbReference>
<evidence type="ECO:0000313" key="8">
    <source>
        <dbReference type="Proteomes" id="UP000199226"/>
    </source>
</evidence>
<dbReference type="STRING" id="990371.SAMN05421813_1023"/>
<evidence type="ECO:0000256" key="3">
    <source>
        <dbReference type="ARBA" id="ARBA00022801"/>
    </source>
</evidence>
<dbReference type="InterPro" id="IPR035068">
    <property type="entry name" value="TldD/PmbA_N"/>
</dbReference>
<dbReference type="InterPro" id="IPR036059">
    <property type="entry name" value="TldD/PmbA_sf"/>
</dbReference>
<feature type="domain" description="Metalloprotease TldD/E C-terminal" evidence="6">
    <location>
        <begin position="290"/>
        <end position="537"/>
    </location>
</feature>
<dbReference type="InterPro" id="IPR051463">
    <property type="entry name" value="Peptidase_U62_metallo"/>
</dbReference>
<reference evidence="8" key="1">
    <citation type="submission" date="2016-10" db="EMBL/GenBank/DDBJ databases">
        <authorList>
            <person name="Varghese N."/>
            <person name="Submissions S."/>
        </authorList>
    </citation>
    <scope>NUCLEOTIDE SEQUENCE [LARGE SCALE GENOMIC DNA]</scope>
    <source>
        <strain evidence="8">DSM 24536</strain>
    </source>
</reference>
<evidence type="ECO:0000256" key="2">
    <source>
        <dbReference type="ARBA" id="ARBA00022670"/>
    </source>
</evidence>
<accession>A0A1G9MJC6</accession>
<sequence>MKRRDFVHLTGLGAAAAMLPSIPVWGNSVPLDAALDRIDPALKKRMSDVALNAARSRGATYTDVRIGRYLNQFVVTREDKVQNIVNTESYGMGIRVIANGSWGFAATDKMDNDSIAKAAELAVAIAKENSRLLTEPVQLAPQKGYGEVSWKAPIEKNAFEVPMKEKVDLLLSVNDAALKGGANYANSILFLVNEQKYFASTDGSYIDQDIHRIWPTFFLTKIDAKTGKFETRNSLSAPMGMGYEYLEARPQDKIQGVTTLYKGRYDMLEDAKAAATQVGQKITAKSVEAGKYDLVLDPSHLWLTIHESSGHPTELDRVLGYEANFAGTSFLTLDKWQSKNFKYGSELVNIVGDKTQPGSLGAVGYDDEGVGTKKWDIIKDGVLVNYQAIRDQAHIVGLNESQGCCYADNWSSVQFQRMPNVSLLPGKQKKSIDDLIKNVEKGIYIIGDGSFSIDQQRYNFQFGGQLYYEIKEGKIAGMLKDVAYQANTQEFWNACSDMCDESDYRLGGSFFDGKGQPAQSSAVSHGCATTRFNGVNVINTARKI</sequence>
<dbReference type="GO" id="GO:0008237">
    <property type="term" value="F:metallopeptidase activity"/>
    <property type="evidence" value="ECO:0007669"/>
    <property type="project" value="UniProtKB-KW"/>
</dbReference>
<dbReference type="GO" id="GO:0006508">
    <property type="term" value="P:proteolysis"/>
    <property type="evidence" value="ECO:0007669"/>
    <property type="project" value="UniProtKB-KW"/>
</dbReference>
<dbReference type="PANTHER" id="PTHR30624:SF10">
    <property type="entry name" value="CONSERVED PROTEIN"/>
    <property type="match status" value="1"/>
</dbReference>
<feature type="domain" description="Metalloprotease TldD/E N-terminal" evidence="5">
    <location>
        <begin position="63"/>
        <end position="126"/>
    </location>
</feature>
<keyword evidence="2" id="KW-0645">Protease</keyword>
<evidence type="ECO:0000259" key="6">
    <source>
        <dbReference type="Pfam" id="PF19289"/>
    </source>
</evidence>
<name>A0A1G9MJC6_9SPHI</name>
<gene>
    <name evidence="7" type="ORF">SAMN05421813_1023</name>
</gene>
<dbReference type="InterPro" id="IPR002510">
    <property type="entry name" value="Metalloprtase-TldD/E_N"/>
</dbReference>
<dbReference type="Gene3D" id="3.30.2290.10">
    <property type="entry name" value="PmbA/TldD superfamily"/>
    <property type="match status" value="1"/>
</dbReference>
<evidence type="ECO:0000256" key="1">
    <source>
        <dbReference type="ARBA" id="ARBA00005836"/>
    </source>
</evidence>
<evidence type="ECO:0000256" key="4">
    <source>
        <dbReference type="ARBA" id="ARBA00023049"/>
    </source>
</evidence>
<organism evidence="7 8">
    <name type="scientific">Daejeonella rubra</name>
    <dbReference type="NCBI Taxonomy" id="990371"/>
    <lineage>
        <taxon>Bacteria</taxon>
        <taxon>Pseudomonadati</taxon>
        <taxon>Bacteroidota</taxon>
        <taxon>Sphingobacteriia</taxon>
        <taxon>Sphingobacteriales</taxon>
        <taxon>Sphingobacteriaceae</taxon>
        <taxon>Daejeonella</taxon>
    </lineage>
</organism>
<comment type="similarity">
    <text evidence="1">Belongs to the peptidase U62 family.</text>
</comment>
<dbReference type="PANTHER" id="PTHR30624">
    <property type="entry name" value="UNCHARACTERIZED PROTEIN TLDD AND PMBA"/>
    <property type="match status" value="1"/>
</dbReference>
<dbReference type="InterPro" id="IPR045569">
    <property type="entry name" value="Metalloprtase-TldD/E_C"/>
</dbReference>
<dbReference type="RefSeq" id="WP_090698400.1">
    <property type="nucleotide sequence ID" value="NZ_FNHH01000002.1"/>
</dbReference>
<dbReference type="EMBL" id="FNHH01000002">
    <property type="protein sequence ID" value="SDL74368.1"/>
    <property type="molecule type" value="Genomic_DNA"/>
</dbReference>
<dbReference type="SUPFAM" id="SSF111283">
    <property type="entry name" value="Putative modulator of DNA gyrase, PmbA/TldD"/>
    <property type="match status" value="1"/>
</dbReference>
<keyword evidence="8" id="KW-1185">Reference proteome</keyword>
<keyword evidence="4" id="KW-0482">Metalloprotease</keyword>
<keyword evidence="3" id="KW-0378">Hydrolase</keyword>
<proteinExistence type="inferred from homology"/>
<evidence type="ECO:0000313" key="7">
    <source>
        <dbReference type="EMBL" id="SDL74368.1"/>
    </source>
</evidence>
<dbReference type="AlphaFoldDB" id="A0A1G9MJC6"/>
<evidence type="ECO:0000259" key="5">
    <source>
        <dbReference type="Pfam" id="PF01523"/>
    </source>
</evidence>
<dbReference type="OrthoDB" id="9803213at2"/>
<dbReference type="FunFam" id="3.30.2290.10:FF:000003">
    <property type="entry name" value="Zinc-dependent protease, TldD/PmbA family"/>
    <property type="match status" value="1"/>
</dbReference>
<dbReference type="Pfam" id="PF19289">
    <property type="entry name" value="PmbA_TldD_3rd"/>
    <property type="match status" value="1"/>
</dbReference>
<dbReference type="Proteomes" id="UP000199226">
    <property type="component" value="Unassembled WGS sequence"/>
</dbReference>